<sequence>MSALALSGASVDGPLYRHVTDLARESPVFLDRVVTDWSTYGLALFAMLMPIVWWTARGRDAAVMARALAAPAIVALAYLLDTGLKSMFAERRPCRTMTGTFTLEACPGPHDWSFPSNHAVVAAAAATALWLVDRRIGALAAVAALAMAASRVWVGVHYPHDVAAGLLIGVLVAWPLSRAAGRAAPYVDRLRHSRWRACVATR</sequence>
<dbReference type="OrthoDB" id="5243958at2"/>
<keyword evidence="5 7" id="KW-1133">Transmembrane helix</keyword>
<dbReference type="Proteomes" id="UP000286931">
    <property type="component" value="Unassembled WGS sequence"/>
</dbReference>
<accession>A0A401YF29</accession>
<protein>
    <submittedName>
        <fullName evidence="9">Phosphatase PAP2 family protein</fullName>
    </submittedName>
</protein>
<name>A0A401YF29_9ACTN</name>
<reference evidence="9 10" key="1">
    <citation type="submission" date="2018-12" db="EMBL/GenBank/DDBJ databases">
        <title>Draft genome sequence of Embleya hyalina NBRC 13850T.</title>
        <authorList>
            <person name="Komaki H."/>
            <person name="Hosoyama A."/>
            <person name="Kimura A."/>
            <person name="Ichikawa N."/>
            <person name="Tamura T."/>
        </authorList>
    </citation>
    <scope>NUCLEOTIDE SEQUENCE [LARGE SCALE GENOMIC DNA]</scope>
    <source>
        <strain evidence="9 10">NBRC 13850</strain>
    </source>
</reference>
<comment type="caution">
    <text evidence="9">The sequence shown here is derived from an EMBL/GenBank/DDBJ whole genome shotgun (WGS) entry which is preliminary data.</text>
</comment>
<dbReference type="RefSeq" id="WP_126635458.1">
    <property type="nucleotide sequence ID" value="NZ_BIFH01000013.1"/>
</dbReference>
<feature type="transmembrane region" description="Helical" evidence="7">
    <location>
        <begin position="138"/>
        <end position="156"/>
    </location>
</feature>
<dbReference type="GO" id="GO:0016787">
    <property type="term" value="F:hydrolase activity"/>
    <property type="evidence" value="ECO:0007669"/>
    <property type="project" value="UniProtKB-KW"/>
</dbReference>
<keyword evidence="3 7" id="KW-0812">Transmembrane</keyword>
<evidence type="ECO:0000256" key="3">
    <source>
        <dbReference type="ARBA" id="ARBA00022692"/>
    </source>
</evidence>
<keyword evidence="6 7" id="KW-0472">Membrane</keyword>
<evidence type="ECO:0000313" key="9">
    <source>
        <dbReference type="EMBL" id="GCD93203.1"/>
    </source>
</evidence>
<dbReference type="InterPro" id="IPR000326">
    <property type="entry name" value="PAP2/HPO"/>
</dbReference>
<dbReference type="Gene3D" id="1.20.144.10">
    <property type="entry name" value="Phosphatidic acid phosphatase type 2/haloperoxidase"/>
    <property type="match status" value="1"/>
</dbReference>
<feature type="transmembrane region" description="Helical" evidence="7">
    <location>
        <begin position="37"/>
        <end position="56"/>
    </location>
</feature>
<evidence type="ECO:0000256" key="5">
    <source>
        <dbReference type="ARBA" id="ARBA00022989"/>
    </source>
</evidence>
<dbReference type="SUPFAM" id="SSF48317">
    <property type="entry name" value="Acid phosphatase/Vanadium-dependent haloperoxidase"/>
    <property type="match status" value="1"/>
</dbReference>
<dbReference type="EMBL" id="BIFH01000013">
    <property type="protein sequence ID" value="GCD93203.1"/>
    <property type="molecule type" value="Genomic_DNA"/>
</dbReference>
<keyword evidence="2" id="KW-1003">Cell membrane</keyword>
<evidence type="ECO:0000313" key="10">
    <source>
        <dbReference type="Proteomes" id="UP000286931"/>
    </source>
</evidence>
<evidence type="ECO:0000256" key="6">
    <source>
        <dbReference type="ARBA" id="ARBA00023136"/>
    </source>
</evidence>
<evidence type="ECO:0000259" key="8">
    <source>
        <dbReference type="SMART" id="SM00014"/>
    </source>
</evidence>
<dbReference type="GO" id="GO:0005886">
    <property type="term" value="C:plasma membrane"/>
    <property type="evidence" value="ECO:0007669"/>
    <property type="project" value="UniProtKB-SubCell"/>
</dbReference>
<gene>
    <name evidence="9" type="ORF">EHYA_00846</name>
</gene>
<keyword evidence="4" id="KW-0378">Hydrolase</keyword>
<dbReference type="InterPro" id="IPR036938">
    <property type="entry name" value="PAP2/HPO_sf"/>
</dbReference>
<dbReference type="AlphaFoldDB" id="A0A401YF29"/>
<dbReference type="PANTHER" id="PTHR14969">
    <property type="entry name" value="SPHINGOSINE-1-PHOSPHATE PHOSPHOHYDROLASE"/>
    <property type="match status" value="1"/>
</dbReference>
<dbReference type="PANTHER" id="PTHR14969:SF62">
    <property type="entry name" value="DECAPRENYLPHOSPHORYL-5-PHOSPHORIBOSE PHOSPHATASE RV3807C-RELATED"/>
    <property type="match status" value="1"/>
</dbReference>
<feature type="transmembrane region" description="Helical" evidence="7">
    <location>
        <begin position="162"/>
        <end position="181"/>
    </location>
</feature>
<evidence type="ECO:0000256" key="2">
    <source>
        <dbReference type="ARBA" id="ARBA00022475"/>
    </source>
</evidence>
<evidence type="ECO:0000256" key="1">
    <source>
        <dbReference type="ARBA" id="ARBA00004651"/>
    </source>
</evidence>
<comment type="subcellular location">
    <subcellularLocation>
        <location evidence="1">Cell membrane</location>
        <topology evidence="1">Multi-pass membrane protein</topology>
    </subcellularLocation>
</comment>
<evidence type="ECO:0000256" key="7">
    <source>
        <dbReference type="SAM" id="Phobius"/>
    </source>
</evidence>
<keyword evidence="10" id="KW-1185">Reference proteome</keyword>
<dbReference type="Pfam" id="PF01569">
    <property type="entry name" value="PAP2"/>
    <property type="match status" value="1"/>
</dbReference>
<organism evidence="9 10">
    <name type="scientific">Embleya hyalina</name>
    <dbReference type="NCBI Taxonomy" id="516124"/>
    <lineage>
        <taxon>Bacteria</taxon>
        <taxon>Bacillati</taxon>
        <taxon>Actinomycetota</taxon>
        <taxon>Actinomycetes</taxon>
        <taxon>Kitasatosporales</taxon>
        <taxon>Streptomycetaceae</taxon>
        <taxon>Embleya</taxon>
    </lineage>
</organism>
<evidence type="ECO:0000256" key="4">
    <source>
        <dbReference type="ARBA" id="ARBA00022801"/>
    </source>
</evidence>
<dbReference type="SMART" id="SM00014">
    <property type="entry name" value="acidPPc"/>
    <property type="match status" value="1"/>
</dbReference>
<proteinExistence type="predicted"/>
<feature type="domain" description="Phosphatidic acid phosphatase type 2/haloperoxidase" evidence="8">
    <location>
        <begin position="64"/>
        <end position="177"/>
    </location>
</feature>